<feature type="domain" description="ABC transmembrane type-1" evidence="8">
    <location>
        <begin position="1"/>
        <end position="130"/>
    </location>
</feature>
<dbReference type="PANTHER" id="PTHR43744:SF8">
    <property type="entry name" value="SN-GLYCEROL-3-PHOSPHATE TRANSPORT SYSTEM PERMEASE PROTEIN UGPE"/>
    <property type="match status" value="1"/>
</dbReference>
<dbReference type="SUPFAM" id="SSF161098">
    <property type="entry name" value="MetI-like"/>
    <property type="match status" value="1"/>
</dbReference>
<name>A0ABY5NGP1_9MICO</name>
<comment type="similarity">
    <text evidence="7">Belongs to the binding-protein-dependent transport system permease family.</text>
</comment>
<evidence type="ECO:0000256" key="1">
    <source>
        <dbReference type="ARBA" id="ARBA00004651"/>
    </source>
</evidence>
<evidence type="ECO:0000256" key="7">
    <source>
        <dbReference type="RuleBase" id="RU363032"/>
    </source>
</evidence>
<keyword evidence="10" id="KW-1185">Reference proteome</keyword>
<sequence length="144" mass="15703">MHWINTYWGATALMVASQLPLSIFLYANFMRSLPLSIEEAATVDGAGLLQTLFRVVFPMLKPVTATVIILTSVSVWNEYALSVFILRDPEVRTTAPAIATFFASQGSDPNAAAAAALLTVIPVLVAYLVLERYFIKGMVAGYEK</sequence>
<gene>
    <name evidence="9" type="ORF">L2X98_26715</name>
</gene>
<dbReference type="InterPro" id="IPR000515">
    <property type="entry name" value="MetI-like"/>
</dbReference>
<evidence type="ECO:0000259" key="8">
    <source>
        <dbReference type="PROSITE" id="PS50928"/>
    </source>
</evidence>
<protein>
    <submittedName>
        <fullName evidence="9">Carbohydrate ABC transporter permease</fullName>
    </submittedName>
</protein>
<accession>A0ABY5NGP1</accession>
<feature type="transmembrane region" description="Helical" evidence="7">
    <location>
        <begin position="111"/>
        <end position="130"/>
    </location>
</feature>
<evidence type="ECO:0000256" key="5">
    <source>
        <dbReference type="ARBA" id="ARBA00022989"/>
    </source>
</evidence>
<evidence type="ECO:0000256" key="3">
    <source>
        <dbReference type="ARBA" id="ARBA00022475"/>
    </source>
</evidence>
<dbReference type="RefSeq" id="WP_259610788.1">
    <property type="nucleotide sequence ID" value="NZ_CP091139.2"/>
</dbReference>
<proteinExistence type="inferred from homology"/>
<keyword evidence="4 7" id="KW-0812">Transmembrane</keyword>
<dbReference type="PANTHER" id="PTHR43744">
    <property type="entry name" value="ABC TRANSPORTER PERMEASE PROTEIN MG189-RELATED-RELATED"/>
    <property type="match status" value="1"/>
</dbReference>
<dbReference type="PROSITE" id="PS50928">
    <property type="entry name" value="ABC_TM1"/>
    <property type="match status" value="1"/>
</dbReference>
<dbReference type="InterPro" id="IPR035906">
    <property type="entry name" value="MetI-like_sf"/>
</dbReference>
<organism evidence="9 10">
    <name type="scientific">Microbacterium elymi</name>
    <dbReference type="NCBI Taxonomy" id="2909587"/>
    <lineage>
        <taxon>Bacteria</taxon>
        <taxon>Bacillati</taxon>
        <taxon>Actinomycetota</taxon>
        <taxon>Actinomycetes</taxon>
        <taxon>Micrococcales</taxon>
        <taxon>Microbacteriaceae</taxon>
        <taxon>Microbacterium</taxon>
    </lineage>
</organism>
<dbReference type="Pfam" id="PF00528">
    <property type="entry name" value="BPD_transp_1"/>
    <property type="match status" value="1"/>
</dbReference>
<evidence type="ECO:0000256" key="2">
    <source>
        <dbReference type="ARBA" id="ARBA00022448"/>
    </source>
</evidence>
<feature type="transmembrane region" description="Helical" evidence="7">
    <location>
        <begin position="6"/>
        <end position="27"/>
    </location>
</feature>
<keyword evidence="6 7" id="KW-0472">Membrane</keyword>
<dbReference type="EMBL" id="CP091139">
    <property type="protein sequence ID" value="UUT34274.1"/>
    <property type="molecule type" value="Genomic_DNA"/>
</dbReference>
<evidence type="ECO:0000256" key="4">
    <source>
        <dbReference type="ARBA" id="ARBA00022692"/>
    </source>
</evidence>
<dbReference type="Gene3D" id="1.10.3720.10">
    <property type="entry name" value="MetI-like"/>
    <property type="match status" value="1"/>
</dbReference>
<comment type="subcellular location">
    <subcellularLocation>
        <location evidence="1 7">Cell membrane</location>
        <topology evidence="1 7">Multi-pass membrane protein</topology>
    </subcellularLocation>
</comment>
<dbReference type="CDD" id="cd06261">
    <property type="entry name" value="TM_PBP2"/>
    <property type="match status" value="1"/>
</dbReference>
<keyword evidence="3" id="KW-1003">Cell membrane</keyword>
<reference evidence="9" key="1">
    <citation type="submission" date="2022-01" db="EMBL/GenBank/DDBJ databases">
        <title>Microbacterium eymi and Microbacterium rhizovicinus sp. nov., isolated from the rhizospheric soil of Elymus tsukushiensis, a plant native to the Dokdo Islands, Republic of Korea.</title>
        <authorList>
            <person name="Hwang Y.J."/>
        </authorList>
    </citation>
    <scope>NUCLEOTIDE SEQUENCE</scope>
    <source>
        <strain evidence="9">KUDC0405</strain>
    </source>
</reference>
<keyword evidence="5 7" id="KW-1133">Transmembrane helix</keyword>
<dbReference type="Proteomes" id="UP001054811">
    <property type="component" value="Chromosome"/>
</dbReference>
<evidence type="ECO:0000313" key="10">
    <source>
        <dbReference type="Proteomes" id="UP001054811"/>
    </source>
</evidence>
<evidence type="ECO:0000256" key="6">
    <source>
        <dbReference type="ARBA" id="ARBA00023136"/>
    </source>
</evidence>
<keyword evidence="2 7" id="KW-0813">Transport</keyword>
<evidence type="ECO:0000313" key="9">
    <source>
        <dbReference type="EMBL" id="UUT34274.1"/>
    </source>
</evidence>